<dbReference type="Proteomes" id="UP000235145">
    <property type="component" value="Unassembled WGS sequence"/>
</dbReference>
<evidence type="ECO:0000313" key="3">
    <source>
        <dbReference type="Proteomes" id="UP000235145"/>
    </source>
</evidence>
<dbReference type="EMBL" id="NBSK02000005">
    <property type="protein sequence ID" value="KAJ0204715.1"/>
    <property type="molecule type" value="Genomic_DNA"/>
</dbReference>
<feature type="compositionally biased region" description="Polar residues" evidence="1">
    <location>
        <begin position="86"/>
        <end position="103"/>
    </location>
</feature>
<dbReference type="AlphaFoldDB" id="A0A9R1X8D9"/>
<feature type="compositionally biased region" description="Low complexity" evidence="1">
    <location>
        <begin position="70"/>
        <end position="85"/>
    </location>
</feature>
<gene>
    <name evidence="2" type="ORF">LSAT_V11C500247340</name>
</gene>
<evidence type="ECO:0000313" key="2">
    <source>
        <dbReference type="EMBL" id="KAJ0204715.1"/>
    </source>
</evidence>
<keyword evidence="3" id="KW-1185">Reference proteome</keyword>
<organism evidence="2 3">
    <name type="scientific">Lactuca sativa</name>
    <name type="common">Garden lettuce</name>
    <dbReference type="NCBI Taxonomy" id="4236"/>
    <lineage>
        <taxon>Eukaryota</taxon>
        <taxon>Viridiplantae</taxon>
        <taxon>Streptophyta</taxon>
        <taxon>Embryophyta</taxon>
        <taxon>Tracheophyta</taxon>
        <taxon>Spermatophyta</taxon>
        <taxon>Magnoliopsida</taxon>
        <taxon>eudicotyledons</taxon>
        <taxon>Gunneridae</taxon>
        <taxon>Pentapetalae</taxon>
        <taxon>asterids</taxon>
        <taxon>campanulids</taxon>
        <taxon>Asterales</taxon>
        <taxon>Asteraceae</taxon>
        <taxon>Cichorioideae</taxon>
        <taxon>Cichorieae</taxon>
        <taxon>Lactucinae</taxon>
        <taxon>Lactuca</taxon>
    </lineage>
</organism>
<evidence type="ECO:0000256" key="1">
    <source>
        <dbReference type="SAM" id="MobiDB-lite"/>
    </source>
</evidence>
<name>A0A9R1X8D9_LACSA</name>
<proteinExistence type="predicted"/>
<comment type="caution">
    <text evidence="2">The sequence shown here is derived from an EMBL/GenBank/DDBJ whole genome shotgun (WGS) entry which is preliminary data.</text>
</comment>
<accession>A0A9R1X8D9</accession>
<protein>
    <submittedName>
        <fullName evidence="2">Uncharacterized protein</fullName>
    </submittedName>
</protein>
<reference evidence="2 3" key="1">
    <citation type="journal article" date="2017" name="Nat. Commun.">
        <title>Genome assembly with in vitro proximity ligation data and whole-genome triplication in lettuce.</title>
        <authorList>
            <person name="Reyes-Chin-Wo S."/>
            <person name="Wang Z."/>
            <person name="Yang X."/>
            <person name="Kozik A."/>
            <person name="Arikit S."/>
            <person name="Song C."/>
            <person name="Xia L."/>
            <person name="Froenicke L."/>
            <person name="Lavelle D.O."/>
            <person name="Truco M.J."/>
            <person name="Xia R."/>
            <person name="Zhu S."/>
            <person name="Xu C."/>
            <person name="Xu H."/>
            <person name="Xu X."/>
            <person name="Cox K."/>
            <person name="Korf I."/>
            <person name="Meyers B.C."/>
            <person name="Michelmore R.W."/>
        </authorList>
    </citation>
    <scope>NUCLEOTIDE SEQUENCE [LARGE SCALE GENOMIC DNA]</scope>
    <source>
        <strain evidence="3">cv. Salinas</strain>
        <tissue evidence="2">Seedlings</tissue>
    </source>
</reference>
<feature type="region of interest" description="Disordered" evidence="1">
    <location>
        <begin position="63"/>
        <end position="103"/>
    </location>
</feature>
<sequence length="120" mass="13558">MQAPMVAPPDMICRDKFLVQNGKVVDEKRLKEILISPPDSPESSPINETLKIVQKDDAREVKDEFVQKQTSHSKSSSPIKGSPTINVTKVDTNSRVNNQGQGPSLYQLRPRLFFTTLFFR</sequence>